<feature type="compositionally biased region" description="Basic residues" evidence="5">
    <location>
        <begin position="367"/>
        <end position="376"/>
    </location>
</feature>
<feature type="region of interest" description="Disordered" evidence="5">
    <location>
        <begin position="365"/>
        <end position="427"/>
    </location>
</feature>
<evidence type="ECO:0000256" key="3">
    <source>
        <dbReference type="ARBA" id="ARBA00022552"/>
    </source>
</evidence>
<dbReference type="Proteomes" id="UP001165740">
    <property type="component" value="Chromosome 14"/>
</dbReference>
<evidence type="ECO:0000313" key="7">
    <source>
        <dbReference type="RefSeq" id="XP_055865856.1"/>
    </source>
</evidence>
<feature type="compositionally biased region" description="Low complexity" evidence="5">
    <location>
        <begin position="596"/>
        <end position="608"/>
    </location>
</feature>
<dbReference type="GO" id="GO:0005634">
    <property type="term" value="C:nucleus"/>
    <property type="evidence" value="ECO:0007669"/>
    <property type="project" value="UniProtKB-SubCell"/>
</dbReference>
<proteinExistence type="inferred from homology"/>
<feature type="region of interest" description="Disordered" evidence="5">
    <location>
        <begin position="472"/>
        <end position="676"/>
    </location>
</feature>
<dbReference type="GO" id="GO:0030688">
    <property type="term" value="C:preribosome, small subunit precursor"/>
    <property type="evidence" value="ECO:0007669"/>
    <property type="project" value="InterPro"/>
</dbReference>
<comment type="subcellular location">
    <subcellularLocation>
        <location evidence="1">Nucleus</location>
    </subcellularLocation>
</comment>
<gene>
    <name evidence="7" type="primary">LOC129922773</name>
</gene>
<dbReference type="InterPro" id="IPR010301">
    <property type="entry name" value="RRP1"/>
</dbReference>
<dbReference type="PANTHER" id="PTHR13026:SF0">
    <property type="entry name" value="RIBOSOMAL RNA PROCESSING 1B"/>
    <property type="match status" value="1"/>
</dbReference>
<accession>A0A9W2YSS4</accession>
<comment type="similarity">
    <text evidence="2">Belongs to the RRP1 family.</text>
</comment>
<feature type="compositionally biased region" description="Polar residues" evidence="5">
    <location>
        <begin position="579"/>
        <end position="593"/>
    </location>
</feature>
<dbReference type="OMA" id="MAREWFA"/>
<feature type="compositionally biased region" description="Basic and acidic residues" evidence="5">
    <location>
        <begin position="495"/>
        <end position="511"/>
    </location>
</feature>
<dbReference type="OrthoDB" id="2019504at2759"/>
<organism evidence="6 7">
    <name type="scientific">Biomphalaria glabrata</name>
    <name type="common">Bloodfluke planorb</name>
    <name type="synonym">Freshwater snail</name>
    <dbReference type="NCBI Taxonomy" id="6526"/>
    <lineage>
        <taxon>Eukaryota</taxon>
        <taxon>Metazoa</taxon>
        <taxon>Spiralia</taxon>
        <taxon>Lophotrochozoa</taxon>
        <taxon>Mollusca</taxon>
        <taxon>Gastropoda</taxon>
        <taxon>Heterobranchia</taxon>
        <taxon>Euthyneura</taxon>
        <taxon>Panpulmonata</taxon>
        <taxon>Hygrophila</taxon>
        <taxon>Lymnaeoidea</taxon>
        <taxon>Planorbidae</taxon>
        <taxon>Biomphalaria</taxon>
    </lineage>
</organism>
<dbReference type="PANTHER" id="PTHR13026">
    <property type="entry name" value="NNP-1 PROTEIN NOVEL NUCLEAR PROTEIN 1 NOP52"/>
    <property type="match status" value="1"/>
</dbReference>
<reference evidence="7" key="1">
    <citation type="submission" date="2025-08" db="UniProtKB">
        <authorList>
            <consortium name="RefSeq"/>
        </authorList>
    </citation>
    <scope>IDENTIFICATION</scope>
</reference>
<evidence type="ECO:0000256" key="2">
    <source>
        <dbReference type="ARBA" id="ARBA00006374"/>
    </source>
</evidence>
<dbReference type="GO" id="GO:0006364">
    <property type="term" value="P:rRNA processing"/>
    <property type="evidence" value="ECO:0007669"/>
    <property type="project" value="UniProtKB-KW"/>
</dbReference>
<protein>
    <submittedName>
        <fullName evidence="7">Ribosomal RNA processing protein 1 homolog B-like isoform X1</fullName>
    </submittedName>
</protein>
<feature type="compositionally biased region" description="Polar residues" evidence="5">
    <location>
        <begin position="666"/>
        <end position="676"/>
    </location>
</feature>
<keyword evidence="3" id="KW-0698">rRNA processing</keyword>
<feature type="compositionally biased region" description="Basic and acidic residues" evidence="5">
    <location>
        <begin position="477"/>
        <end position="486"/>
    </location>
</feature>
<feature type="compositionally biased region" description="Polar residues" evidence="5">
    <location>
        <begin position="632"/>
        <end position="642"/>
    </location>
</feature>
<dbReference type="GeneID" id="129922773"/>
<evidence type="ECO:0000256" key="1">
    <source>
        <dbReference type="ARBA" id="ARBA00004123"/>
    </source>
</evidence>
<sequence>MELEKPEVSAEVHFAQKLAANEKKIRDRAIKRLHKYLSVRSTHGAGLSDEDLLKIWKGLFYCMWMQDKLLIQEELSKRITNLIHCFPKTVDSLRFVKVFFETNAREWNGIDKLRLDKFLMMVRDMLHQTFTLLSNEDWPLDKCMMLTKILAKHVMQPDQLQLPDGLKLHLSDIFVEEIAKVPLDKMSSKKMMILLEPFLYFILNSNKIELVKRVMLDVVYRSVSHFSGKIPEPALWEQKMYKRKRKDKKGKLEAEEETEVVQKDEDKKNIEDMEVEEVHNLFVLDKRLLLLLLFKQAEKKTTKAPNRAVVYKFMKKYPDELEAINRLVNNQKNENQNEHQNICAADIEELESLFLEFAGKVTDEQKKKKKRKNKKRKAEDNILCNNTTSDTAPIESYPAPVDQSTDKKKKRKRSSIGEGNSTVDSPLCASTKCDKENVLVSDSLFQGNNLSAQKSKEVSQTGDVAINIVSNPPLLAEDVHPSPDPKKNKKRKRRSSENCDELAKKKLKTSDNGEVSPQGVCVAETHVHTESPAAENTNFNARSRSQSPKKASVESVELVTYSTLQSPDNKTKIKMNKIHGQSQQMNSSVSTKQDSIKLSTSSSSPPKSSKSKKNSPPGGVRPFSTVEGCVKTPQTPTSSLSVKKSHGALDNKSDPGPSRLSKESKPFSTPAISMTPGTKKKVVFDLRRNKANKFKDYLMSLARQPDAPYEPTKSPSVGILKSPNVQQVVSTDSDTDVSQLSLSQILRTSAKQSKHSTPRKKKH</sequence>
<feature type="compositionally biased region" description="Polar residues" evidence="5">
    <location>
        <begin position="534"/>
        <end position="549"/>
    </location>
</feature>
<dbReference type="AlphaFoldDB" id="A0A9W2YSS4"/>
<dbReference type="RefSeq" id="XP_055865856.1">
    <property type="nucleotide sequence ID" value="XM_056009881.1"/>
</dbReference>
<dbReference type="Pfam" id="PF05997">
    <property type="entry name" value="Nop52"/>
    <property type="match status" value="1"/>
</dbReference>
<name>A0A9W2YSS4_BIOGL</name>
<keyword evidence="4" id="KW-0539">Nucleus</keyword>
<evidence type="ECO:0000256" key="4">
    <source>
        <dbReference type="ARBA" id="ARBA00023242"/>
    </source>
</evidence>
<evidence type="ECO:0000256" key="5">
    <source>
        <dbReference type="SAM" id="MobiDB-lite"/>
    </source>
</evidence>
<keyword evidence="6" id="KW-1185">Reference proteome</keyword>
<evidence type="ECO:0000313" key="6">
    <source>
        <dbReference type="Proteomes" id="UP001165740"/>
    </source>
</evidence>